<proteinExistence type="predicted"/>
<reference evidence="3 4" key="1">
    <citation type="submission" date="2019-02" db="EMBL/GenBank/DDBJ databases">
        <title>Deep-cultivation of Planctomycetes and their phenomic and genomic characterization uncovers novel biology.</title>
        <authorList>
            <person name="Wiegand S."/>
            <person name="Jogler M."/>
            <person name="Boedeker C."/>
            <person name="Pinto D."/>
            <person name="Vollmers J."/>
            <person name="Rivas-Marin E."/>
            <person name="Kohn T."/>
            <person name="Peeters S.H."/>
            <person name="Heuer A."/>
            <person name="Rast P."/>
            <person name="Oberbeckmann S."/>
            <person name="Bunk B."/>
            <person name="Jeske O."/>
            <person name="Meyerdierks A."/>
            <person name="Storesund J.E."/>
            <person name="Kallscheuer N."/>
            <person name="Luecker S."/>
            <person name="Lage O.M."/>
            <person name="Pohl T."/>
            <person name="Merkel B.J."/>
            <person name="Hornburger P."/>
            <person name="Mueller R.-W."/>
            <person name="Bruemmer F."/>
            <person name="Labrenz M."/>
            <person name="Spormann A.M."/>
            <person name="Op den Camp H."/>
            <person name="Overmann J."/>
            <person name="Amann R."/>
            <person name="Jetten M.S.M."/>
            <person name="Mascher T."/>
            <person name="Medema M.H."/>
            <person name="Devos D.P."/>
            <person name="Kaster A.-K."/>
            <person name="Ovreas L."/>
            <person name="Rohde M."/>
            <person name="Galperin M.Y."/>
            <person name="Jogler C."/>
        </authorList>
    </citation>
    <scope>NUCLEOTIDE SEQUENCE [LARGE SCALE GENOMIC DNA]</scope>
    <source>
        <strain evidence="3 4">Pan216</strain>
    </source>
</reference>
<gene>
    <name evidence="3" type="ORF">Pan216_50440</name>
</gene>
<feature type="region of interest" description="Disordered" evidence="1">
    <location>
        <begin position="395"/>
        <end position="440"/>
    </location>
</feature>
<dbReference type="Proteomes" id="UP000317093">
    <property type="component" value="Chromosome"/>
</dbReference>
<keyword evidence="2" id="KW-0472">Membrane</keyword>
<sequence>MNSSRQRKIAYLLAIVVLFTGIIGVGQWIQWSADKNGLAQKSLGKVNPISGTAQLVFMGMRGVAVTFLWHEAIELKKHERWFEIRPVLESITLLQPNFVNPWTFQAWNMAYNICAEWESVPDKYHWIREGIDFMKNAVETNKDKTDMEWYVGWLYHNRFGMSDEKTFLRDMFRNETDDNFALAQSGIKDNFQVAYDWFGQANDTIRRLQEPPKSKGIMPFMTYPALAKSYYADLMQQEGTFGEKTKNAWRAGHNEWLEFGREGGPDKDEDLKLRLEYSPEEWNKLTDTQRYWVDRYRGVVNYNSWKKRTATESTDEMQEAREAFYNAEKDRKEGNYKKAIAEYEKAFPLWRQVMERDANMREDLTTIEDSQKYERNYLRLLRLLDQKLPATRPFEGLFKPAEETPIAPATDLKRDEPKPIEPKPAAERAEAKSKDAAKKE</sequence>
<evidence type="ECO:0000313" key="3">
    <source>
        <dbReference type="EMBL" id="QDU64155.1"/>
    </source>
</evidence>
<dbReference type="RefSeq" id="WP_145262155.1">
    <property type="nucleotide sequence ID" value="NZ_CP036279.1"/>
</dbReference>
<dbReference type="KEGG" id="knv:Pan216_50440"/>
<dbReference type="OrthoDB" id="239224at2"/>
<evidence type="ECO:0008006" key="5">
    <source>
        <dbReference type="Google" id="ProtNLM"/>
    </source>
</evidence>
<evidence type="ECO:0000313" key="4">
    <source>
        <dbReference type="Proteomes" id="UP000317093"/>
    </source>
</evidence>
<name>A0A518BAZ6_9BACT</name>
<feature type="transmembrane region" description="Helical" evidence="2">
    <location>
        <begin position="9"/>
        <end position="29"/>
    </location>
</feature>
<dbReference type="EMBL" id="CP036279">
    <property type="protein sequence ID" value="QDU64155.1"/>
    <property type="molecule type" value="Genomic_DNA"/>
</dbReference>
<protein>
    <recommendedName>
        <fullName evidence="5">IRE (Iron responsive element)</fullName>
    </recommendedName>
</protein>
<keyword evidence="2" id="KW-1133">Transmembrane helix</keyword>
<feature type="compositionally biased region" description="Basic and acidic residues" evidence="1">
    <location>
        <begin position="411"/>
        <end position="440"/>
    </location>
</feature>
<dbReference type="AlphaFoldDB" id="A0A518BAZ6"/>
<organism evidence="3 4">
    <name type="scientific">Kolteria novifilia</name>
    <dbReference type="NCBI Taxonomy" id="2527975"/>
    <lineage>
        <taxon>Bacteria</taxon>
        <taxon>Pseudomonadati</taxon>
        <taxon>Planctomycetota</taxon>
        <taxon>Planctomycetia</taxon>
        <taxon>Kolteriales</taxon>
        <taxon>Kolteriaceae</taxon>
        <taxon>Kolteria</taxon>
    </lineage>
</organism>
<evidence type="ECO:0000256" key="2">
    <source>
        <dbReference type="SAM" id="Phobius"/>
    </source>
</evidence>
<keyword evidence="2" id="KW-0812">Transmembrane</keyword>
<keyword evidence="4" id="KW-1185">Reference proteome</keyword>
<accession>A0A518BAZ6</accession>
<evidence type="ECO:0000256" key="1">
    <source>
        <dbReference type="SAM" id="MobiDB-lite"/>
    </source>
</evidence>